<dbReference type="InterPro" id="IPR003960">
    <property type="entry name" value="ATPase_AAA_CS"/>
</dbReference>
<keyword evidence="8" id="KW-1133">Transmembrane helix</keyword>
<dbReference type="Proteomes" id="UP000070168">
    <property type="component" value="Unassembled WGS sequence"/>
</dbReference>
<evidence type="ECO:0000313" key="16">
    <source>
        <dbReference type="Proteomes" id="UP000070168"/>
    </source>
</evidence>
<feature type="domain" description="AAA+ ATPase" evidence="14">
    <location>
        <begin position="173"/>
        <end position="321"/>
    </location>
</feature>
<evidence type="ECO:0000256" key="5">
    <source>
        <dbReference type="ARBA" id="ARBA00022792"/>
    </source>
</evidence>
<evidence type="ECO:0000256" key="9">
    <source>
        <dbReference type="ARBA" id="ARBA00023128"/>
    </source>
</evidence>
<dbReference type="InterPro" id="IPR014851">
    <property type="entry name" value="BCS1_N"/>
</dbReference>
<dbReference type="OrthoDB" id="10251412at2759"/>
<comment type="similarity">
    <text evidence="2">Belongs to the AAA ATPase family. BCS1 subfamily.</text>
</comment>
<dbReference type="PROSITE" id="PS00674">
    <property type="entry name" value="AAA"/>
    <property type="match status" value="1"/>
</dbReference>
<dbReference type="EMBL" id="LHQR01000032">
    <property type="protein sequence ID" value="KXG51296.1"/>
    <property type="molecule type" value="Genomic_DNA"/>
</dbReference>
<dbReference type="InterPro" id="IPR027417">
    <property type="entry name" value="P-loop_NTPase"/>
</dbReference>
<evidence type="ECO:0000256" key="13">
    <source>
        <dbReference type="SAM" id="MobiDB-lite"/>
    </source>
</evidence>
<protein>
    <submittedName>
        <fullName evidence="15">ATPase, AAA-type, core</fullName>
    </submittedName>
</protein>
<evidence type="ECO:0000256" key="7">
    <source>
        <dbReference type="ARBA" id="ARBA00022840"/>
    </source>
</evidence>
<evidence type="ECO:0000256" key="2">
    <source>
        <dbReference type="ARBA" id="ARBA00007448"/>
    </source>
</evidence>
<gene>
    <name evidence="15" type="ORF">PGRI_095570</name>
</gene>
<dbReference type="GO" id="GO:0005743">
    <property type="term" value="C:mitochondrial inner membrane"/>
    <property type="evidence" value="ECO:0007669"/>
    <property type="project" value="UniProtKB-SubCell"/>
</dbReference>
<dbReference type="GO" id="GO:0005524">
    <property type="term" value="F:ATP binding"/>
    <property type="evidence" value="ECO:0007669"/>
    <property type="project" value="UniProtKB-KW"/>
</dbReference>
<dbReference type="Pfam" id="PF25426">
    <property type="entry name" value="AAA_lid_BCS1"/>
    <property type="match status" value="1"/>
</dbReference>
<sequence length="410" mass="47200">MSWQNEGDDDNEEDTSVEQERFEKSRKNFWFFLKEKQNIKPIRCTPSQRKLHLFLYQGCLVALYRDPYENQNSWLANPERFTIYSFFWSKKVLFGLLKEAQQTSIQRRQNEITVFRGWNQRNTISWAPTVSKPPRQLRTLALPQKIKDDILKDIENFLCPQSKVWYESRGIPYRRGYLLYGPPGTGKSSMCFAIAGYFWLDIYTVSLNAQKLDEDSLTSLFQSLPKRCILLLEDVDKAGISREGNQHRKVAGQTSRMEDSLQENEPERAGISLSALLNCLDGVAAQEGRILIMTTNHLEKLDSALIRPGRVDNRYHFDFVDTMSAKQLFLIFFDKGSSLTERDANNEETCDNATLELSVEFADIVSSIQLTAAEVNNYLMKFRDDPKMAVSNARGWVSGRKETAMLAAES</sequence>
<dbReference type="PANTHER" id="PTHR23070">
    <property type="entry name" value="BCS1 AAA-TYPE ATPASE"/>
    <property type="match status" value="1"/>
</dbReference>
<feature type="region of interest" description="Disordered" evidence="13">
    <location>
        <begin position="243"/>
        <end position="264"/>
    </location>
</feature>
<evidence type="ECO:0000256" key="11">
    <source>
        <dbReference type="ARBA" id="ARBA00048778"/>
    </source>
</evidence>
<dbReference type="InterPro" id="IPR057495">
    <property type="entry name" value="AAA_lid_BCS1"/>
</dbReference>
<proteinExistence type="inferred from homology"/>
<comment type="subcellular location">
    <subcellularLocation>
        <location evidence="1">Mitochondrion inner membrane</location>
        <topology evidence="1">Single-pass membrane protein</topology>
    </subcellularLocation>
</comment>
<evidence type="ECO:0000259" key="14">
    <source>
        <dbReference type="SMART" id="SM00382"/>
    </source>
</evidence>
<dbReference type="SMART" id="SM00382">
    <property type="entry name" value="AAA"/>
    <property type="match status" value="1"/>
</dbReference>
<keyword evidence="9" id="KW-0496">Mitochondrion</keyword>
<dbReference type="SUPFAM" id="SSF52540">
    <property type="entry name" value="P-loop containing nucleoside triphosphate hydrolases"/>
    <property type="match status" value="1"/>
</dbReference>
<keyword evidence="10" id="KW-0472">Membrane</keyword>
<comment type="caution">
    <text evidence="15">The sequence shown here is derived from an EMBL/GenBank/DDBJ whole genome shotgun (WGS) entry which is preliminary data.</text>
</comment>
<dbReference type="OMA" id="NIKPIRC"/>
<evidence type="ECO:0000256" key="8">
    <source>
        <dbReference type="ARBA" id="ARBA00022989"/>
    </source>
</evidence>
<evidence type="ECO:0000256" key="3">
    <source>
        <dbReference type="ARBA" id="ARBA00022692"/>
    </source>
</evidence>
<dbReference type="Pfam" id="PF00004">
    <property type="entry name" value="AAA"/>
    <property type="match status" value="1"/>
</dbReference>
<dbReference type="InterPro" id="IPR003593">
    <property type="entry name" value="AAA+_ATPase"/>
</dbReference>
<accession>A0A135LQQ1</accession>
<evidence type="ECO:0000313" key="15">
    <source>
        <dbReference type="EMBL" id="KXG51296.1"/>
    </source>
</evidence>
<dbReference type="InterPro" id="IPR050747">
    <property type="entry name" value="Mitochondrial_chaperone_BCS1"/>
</dbReference>
<evidence type="ECO:0000256" key="12">
    <source>
        <dbReference type="RuleBase" id="RU003651"/>
    </source>
</evidence>
<dbReference type="STRING" id="5078.A0A135LQQ1"/>
<evidence type="ECO:0000256" key="1">
    <source>
        <dbReference type="ARBA" id="ARBA00004434"/>
    </source>
</evidence>
<reference evidence="15 16" key="1">
    <citation type="journal article" date="2016" name="BMC Genomics">
        <title>Genome sequencing and secondary metabolism of the postharvest pathogen Penicillium griseofulvum.</title>
        <authorList>
            <person name="Banani H."/>
            <person name="Marcet-Houben M."/>
            <person name="Ballester A.R."/>
            <person name="Abbruscato P."/>
            <person name="Gonzalez-Candelas L."/>
            <person name="Gabaldon T."/>
            <person name="Spadaro D."/>
        </authorList>
    </citation>
    <scope>NUCLEOTIDE SEQUENCE [LARGE SCALE GENOMIC DNA]</scope>
    <source>
        <strain evidence="15 16">PG3</strain>
    </source>
</reference>
<keyword evidence="5" id="KW-0999">Mitochondrion inner membrane</keyword>
<keyword evidence="16" id="KW-1185">Reference proteome</keyword>
<comment type="catalytic activity">
    <reaction evidence="11">
        <text>ATP + H2O = ADP + phosphate + H(+)</text>
        <dbReference type="Rhea" id="RHEA:13065"/>
        <dbReference type="ChEBI" id="CHEBI:15377"/>
        <dbReference type="ChEBI" id="CHEBI:15378"/>
        <dbReference type="ChEBI" id="CHEBI:30616"/>
        <dbReference type="ChEBI" id="CHEBI:43474"/>
        <dbReference type="ChEBI" id="CHEBI:456216"/>
    </reaction>
    <physiologicalReaction direction="left-to-right" evidence="11">
        <dbReference type="Rhea" id="RHEA:13066"/>
    </physiologicalReaction>
</comment>
<dbReference type="Pfam" id="PF08740">
    <property type="entry name" value="BCS1_N"/>
    <property type="match status" value="1"/>
</dbReference>
<name>A0A135LQQ1_PENPA</name>
<dbReference type="GO" id="GO:0016887">
    <property type="term" value="F:ATP hydrolysis activity"/>
    <property type="evidence" value="ECO:0007669"/>
    <property type="project" value="InterPro"/>
</dbReference>
<dbReference type="GeneID" id="63712570"/>
<evidence type="ECO:0000256" key="6">
    <source>
        <dbReference type="ARBA" id="ARBA00022801"/>
    </source>
</evidence>
<dbReference type="RefSeq" id="XP_040649832.1">
    <property type="nucleotide sequence ID" value="XM_040797270.1"/>
</dbReference>
<keyword evidence="6" id="KW-0378">Hydrolase</keyword>
<dbReference type="Gene3D" id="3.40.50.300">
    <property type="entry name" value="P-loop containing nucleotide triphosphate hydrolases"/>
    <property type="match status" value="1"/>
</dbReference>
<organism evidence="15 16">
    <name type="scientific">Penicillium patulum</name>
    <name type="common">Penicillium griseofulvum</name>
    <dbReference type="NCBI Taxonomy" id="5078"/>
    <lineage>
        <taxon>Eukaryota</taxon>
        <taxon>Fungi</taxon>
        <taxon>Dikarya</taxon>
        <taxon>Ascomycota</taxon>
        <taxon>Pezizomycotina</taxon>
        <taxon>Eurotiomycetes</taxon>
        <taxon>Eurotiomycetidae</taxon>
        <taxon>Eurotiales</taxon>
        <taxon>Aspergillaceae</taxon>
        <taxon>Penicillium</taxon>
    </lineage>
</organism>
<evidence type="ECO:0000256" key="10">
    <source>
        <dbReference type="ARBA" id="ARBA00023136"/>
    </source>
</evidence>
<dbReference type="AlphaFoldDB" id="A0A135LQQ1"/>
<dbReference type="InterPro" id="IPR003959">
    <property type="entry name" value="ATPase_AAA_core"/>
</dbReference>
<keyword evidence="4 12" id="KW-0547">Nucleotide-binding</keyword>
<keyword evidence="3" id="KW-0812">Transmembrane</keyword>
<evidence type="ECO:0000256" key="4">
    <source>
        <dbReference type="ARBA" id="ARBA00022741"/>
    </source>
</evidence>
<keyword evidence="7 12" id="KW-0067">ATP-binding</keyword>